<dbReference type="GO" id="GO:0005634">
    <property type="term" value="C:nucleus"/>
    <property type="evidence" value="ECO:0007669"/>
    <property type="project" value="InterPro"/>
</dbReference>
<accession>A0A6L2L8W9</accession>
<feature type="domain" description="MCM OB" evidence="1">
    <location>
        <begin position="43"/>
        <end position="111"/>
    </location>
</feature>
<dbReference type="Pfam" id="PF17207">
    <property type="entry name" value="MCM_OB"/>
    <property type="match status" value="1"/>
</dbReference>
<evidence type="ECO:0000259" key="1">
    <source>
        <dbReference type="Pfam" id="PF17207"/>
    </source>
</evidence>
<dbReference type="GO" id="GO:0005524">
    <property type="term" value="F:ATP binding"/>
    <property type="evidence" value="ECO:0007669"/>
    <property type="project" value="InterPro"/>
</dbReference>
<dbReference type="EMBL" id="BKCJ010003856">
    <property type="protein sequence ID" value="GEU57590.1"/>
    <property type="molecule type" value="Genomic_DNA"/>
</dbReference>
<organism evidence="2">
    <name type="scientific">Tanacetum cinerariifolium</name>
    <name type="common">Dalmatian daisy</name>
    <name type="synonym">Chrysanthemum cinerariifolium</name>
    <dbReference type="NCBI Taxonomy" id="118510"/>
    <lineage>
        <taxon>Eukaryota</taxon>
        <taxon>Viridiplantae</taxon>
        <taxon>Streptophyta</taxon>
        <taxon>Embryophyta</taxon>
        <taxon>Tracheophyta</taxon>
        <taxon>Spermatophyta</taxon>
        <taxon>Magnoliopsida</taxon>
        <taxon>eudicotyledons</taxon>
        <taxon>Gunneridae</taxon>
        <taxon>Pentapetalae</taxon>
        <taxon>asterids</taxon>
        <taxon>campanulids</taxon>
        <taxon>Asterales</taxon>
        <taxon>Asteraceae</taxon>
        <taxon>Asteroideae</taxon>
        <taxon>Anthemideae</taxon>
        <taxon>Anthemidinae</taxon>
        <taxon>Tanacetum</taxon>
    </lineage>
</organism>
<dbReference type="InterPro" id="IPR008045">
    <property type="entry name" value="MCM2"/>
</dbReference>
<protein>
    <submittedName>
        <fullName evidence="2">DNA replication licensing factor MCM2</fullName>
    </submittedName>
</protein>
<comment type="caution">
    <text evidence="2">The sequence shown here is derived from an EMBL/GenBank/DDBJ whole genome shotgun (WGS) entry which is preliminary data.</text>
</comment>
<dbReference type="InterPro" id="IPR012340">
    <property type="entry name" value="NA-bd_OB-fold"/>
</dbReference>
<dbReference type="GO" id="GO:0003677">
    <property type="term" value="F:DNA binding"/>
    <property type="evidence" value="ECO:0007669"/>
    <property type="project" value="InterPro"/>
</dbReference>
<proteinExistence type="predicted"/>
<dbReference type="InterPro" id="IPR033762">
    <property type="entry name" value="MCM_OB"/>
</dbReference>
<reference evidence="2" key="1">
    <citation type="journal article" date="2019" name="Sci. Rep.">
        <title>Draft genome of Tanacetum cinerariifolium, the natural source of mosquito coil.</title>
        <authorList>
            <person name="Yamashiro T."/>
            <person name="Shiraishi A."/>
            <person name="Satake H."/>
            <person name="Nakayama K."/>
        </authorList>
    </citation>
    <scope>NUCLEOTIDE SEQUENCE</scope>
</reference>
<dbReference type="GO" id="GO:0006270">
    <property type="term" value="P:DNA replication initiation"/>
    <property type="evidence" value="ECO:0007669"/>
    <property type="project" value="InterPro"/>
</dbReference>
<evidence type="ECO:0000313" key="2">
    <source>
        <dbReference type="EMBL" id="GEU57590.1"/>
    </source>
</evidence>
<gene>
    <name evidence="2" type="ORF">Tci_029568</name>
</gene>
<name>A0A6L2L8W9_TANCI</name>
<dbReference type="SUPFAM" id="SSF50249">
    <property type="entry name" value="Nucleic acid-binding proteins"/>
    <property type="match status" value="1"/>
</dbReference>
<sequence length="198" mass="22880">MEPVWDYCIAISKKFIMPLKRLLRYEWHDGSWSGGQGNGAWQVHLNTIIHVGGVVTRLSRAFPQLRQMRYHCNECGSVLGTFVEKSYSEVKPLRRLHACAQQLSFIVDHKKRFLIFATMIEASYTKKENLFSAYKLTQEANRLGIMTIMLEIFSSLHILYFLWLKNIQSDQGLFADGSLSPTKLLLQVPRIVFTRDPP</sequence>
<dbReference type="AlphaFoldDB" id="A0A6L2L8W9"/>
<dbReference type="GO" id="GO:0042555">
    <property type="term" value="C:MCM complex"/>
    <property type="evidence" value="ECO:0007669"/>
    <property type="project" value="InterPro"/>
</dbReference>
<dbReference type="PRINTS" id="PR01658">
    <property type="entry name" value="MCMPROTEIN2"/>
</dbReference>